<reference evidence="2 3" key="1">
    <citation type="submission" date="2016-10" db="EMBL/GenBank/DDBJ databases">
        <authorList>
            <person name="de Groot N.N."/>
        </authorList>
    </citation>
    <scope>NUCLEOTIDE SEQUENCE [LARGE SCALE GENOMIC DNA]</scope>
    <source>
        <strain evidence="2 3">DSM 1801</strain>
    </source>
</reference>
<accession>A0A1I0AZ19</accession>
<evidence type="ECO:0000313" key="2">
    <source>
        <dbReference type="EMBL" id="SES99627.1"/>
    </source>
</evidence>
<gene>
    <name evidence="2" type="ORF">SAMN04487772_106101</name>
</gene>
<proteinExistence type="predicted"/>
<dbReference type="RefSeq" id="WP_177180655.1">
    <property type="nucleotide sequence ID" value="NZ_FOHN01000006.1"/>
</dbReference>
<dbReference type="Proteomes" id="UP000199800">
    <property type="component" value="Unassembled WGS sequence"/>
</dbReference>
<protein>
    <submittedName>
        <fullName evidence="2">Uncharacterized protein</fullName>
    </submittedName>
</protein>
<feature type="region of interest" description="Disordered" evidence="1">
    <location>
        <begin position="25"/>
        <end position="46"/>
    </location>
</feature>
<evidence type="ECO:0000313" key="3">
    <source>
        <dbReference type="Proteomes" id="UP000199800"/>
    </source>
</evidence>
<dbReference type="AlphaFoldDB" id="A0A1I0AZ19"/>
<keyword evidence="3" id="KW-1185">Reference proteome</keyword>
<name>A0A1I0AZ19_9FIRM</name>
<evidence type="ECO:0000256" key="1">
    <source>
        <dbReference type="SAM" id="MobiDB-lite"/>
    </source>
</evidence>
<dbReference type="EMBL" id="FOHN01000006">
    <property type="protein sequence ID" value="SES99627.1"/>
    <property type="molecule type" value="Genomic_DNA"/>
</dbReference>
<sequence length="46" mass="4872">MTAPAKQPASPPLSAPDVIRVPEIRQPSPDSTTVDCPMEMPAKEAI</sequence>
<organism evidence="2 3">
    <name type="scientific">[Clostridium] polysaccharolyticum</name>
    <dbReference type="NCBI Taxonomy" id="29364"/>
    <lineage>
        <taxon>Bacteria</taxon>
        <taxon>Bacillati</taxon>
        <taxon>Bacillota</taxon>
        <taxon>Clostridia</taxon>
        <taxon>Lachnospirales</taxon>
        <taxon>Lachnospiraceae</taxon>
    </lineage>
</organism>